<dbReference type="PRINTS" id="PR00359">
    <property type="entry name" value="BP450"/>
</dbReference>
<comment type="cofactor">
    <cofactor evidence="1">
        <name>heme</name>
        <dbReference type="ChEBI" id="CHEBI:30413"/>
    </cofactor>
</comment>
<dbReference type="Gene3D" id="1.10.630.10">
    <property type="entry name" value="Cytochrome P450"/>
    <property type="match status" value="1"/>
</dbReference>
<evidence type="ECO:0000256" key="3">
    <source>
        <dbReference type="RuleBase" id="RU000461"/>
    </source>
</evidence>
<dbReference type="GO" id="GO:0005506">
    <property type="term" value="F:iron ion binding"/>
    <property type="evidence" value="ECO:0007669"/>
    <property type="project" value="InterPro"/>
</dbReference>
<evidence type="ECO:0000313" key="5">
    <source>
        <dbReference type="Proteomes" id="UP000239772"/>
    </source>
</evidence>
<dbReference type="AlphaFoldDB" id="A0A2T1HXT1"/>
<keyword evidence="3" id="KW-0479">Metal-binding</keyword>
<evidence type="ECO:0000256" key="1">
    <source>
        <dbReference type="ARBA" id="ARBA00001971"/>
    </source>
</evidence>
<evidence type="ECO:0008006" key="6">
    <source>
        <dbReference type="Google" id="ProtNLM"/>
    </source>
</evidence>
<comment type="similarity">
    <text evidence="2 3">Belongs to the cytochrome P450 family.</text>
</comment>
<dbReference type="Proteomes" id="UP000239772">
    <property type="component" value="Unassembled WGS sequence"/>
</dbReference>
<dbReference type="InterPro" id="IPR017972">
    <property type="entry name" value="Cyt_P450_CS"/>
</dbReference>
<evidence type="ECO:0000313" key="4">
    <source>
        <dbReference type="EMBL" id="PSC06496.1"/>
    </source>
</evidence>
<proteinExistence type="inferred from homology"/>
<evidence type="ECO:0000256" key="2">
    <source>
        <dbReference type="ARBA" id="ARBA00010617"/>
    </source>
</evidence>
<organism evidence="4 5">
    <name type="scientific">Alsobacter soli</name>
    <dbReference type="NCBI Taxonomy" id="2109933"/>
    <lineage>
        <taxon>Bacteria</taxon>
        <taxon>Pseudomonadati</taxon>
        <taxon>Pseudomonadota</taxon>
        <taxon>Alphaproteobacteria</taxon>
        <taxon>Hyphomicrobiales</taxon>
        <taxon>Alsobacteraceae</taxon>
        <taxon>Alsobacter</taxon>
    </lineage>
</organism>
<dbReference type="InterPro" id="IPR002397">
    <property type="entry name" value="Cyt_P450_B"/>
</dbReference>
<accession>A0A2T1HXT1</accession>
<comment type="caution">
    <text evidence="4">The sequence shown here is derived from an EMBL/GenBank/DDBJ whole genome shotgun (WGS) entry which is preliminary data.</text>
</comment>
<name>A0A2T1HXT1_9HYPH</name>
<dbReference type="PANTHER" id="PTHR46696:SF1">
    <property type="entry name" value="CYTOCHROME P450 YJIB-RELATED"/>
    <property type="match status" value="1"/>
</dbReference>
<dbReference type="EMBL" id="PVZS01000003">
    <property type="protein sequence ID" value="PSC06496.1"/>
    <property type="molecule type" value="Genomic_DNA"/>
</dbReference>
<reference evidence="5" key="1">
    <citation type="submission" date="2018-03" db="EMBL/GenBank/DDBJ databases">
        <authorList>
            <person name="Sun L."/>
            <person name="Liu H."/>
            <person name="Chen W."/>
            <person name="Huang K."/>
            <person name="Liu W."/>
            <person name="Gao X."/>
        </authorList>
    </citation>
    <scope>NUCLEOTIDE SEQUENCE [LARGE SCALE GENOMIC DNA]</scope>
    <source>
        <strain evidence="5">SH9</strain>
    </source>
</reference>
<gene>
    <name evidence="4" type="ORF">SLNSH_04255</name>
</gene>
<dbReference type="Pfam" id="PF00067">
    <property type="entry name" value="p450"/>
    <property type="match status" value="1"/>
</dbReference>
<keyword evidence="5" id="KW-1185">Reference proteome</keyword>
<dbReference type="PROSITE" id="PS00086">
    <property type="entry name" value="CYTOCHROME_P450"/>
    <property type="match status" value="1"/>
</dbReference>
<dbReference type="InterPro" id="IPR036396">
    <property type="entry name" value="Cyt_P450_sf"/>
</dbReference>
<keyword evidence="3" id="KW-0349">Heme</keyword>
<dbReference type="GO" id="GO:0016705">
    <property type="term" value="F:oxidoreductase activity, acting on paired donors, with incorporation or reduction of molecular oxygen"/>
    <property type="evidence" value="ECO:0007669"/>
    <property type="project" value="InterPro"/>
</dbReference>
<dbReference type="GO" id="GO:0020037">
    <property type="term" value="F:heme binding"/>
    <property type="evidence" value="ECO:0007669"/>
    <property type="project" value="InterPro"/>
</dbReference>
<keyword evidence="3" id="KW-0560">Oxidoreductase</keyword>
<protein>
    <recommendedName>
        <fullName evidence="6">Cytochrome P450</fullName>
    </recommendedName>
</protein>
<keyword evidence="3" id="KW-0503">Monooxygenase</keyword>
<sequence>MVLRRLLSTLRGDAPSPTQAAVGSPLDLLDPVFLENPYPTYAALRVHDPVHRTRSGAWFLTRHADVAAAFGDRRLGNAPAPTAVIARRNRDRFVCADVAANILPFLDKPEHGAVRRIVAGALRARLGRLDLELPQLAGSLLEPCLERRSMEVMSEFGRPLSVAVISLIMGLPIEDAARLDAWSDAFFHLFAPMPSEAARVRVDQDLAEFRDYLRQHAAARRRAGGDDLISELMQTEAEGRILSEPELLDACMLIYADGIENIDAAIANTLLALGGHPEEQRRLEREPERARAVAQEGIRFDTPGQFIARIAREDLVIAGRSIPQGGVVLLALAAANRDPVAFEKPDRFAPDRSEGGALTFGQGRHGCLGANLVRLQVAAALQALFTRTRRLAIDDGPVRYKARVGHRWPERLHIRFEPT</sequence>
<keyword evidence="3" id="KW-0408">Iron</keyword>
<dbReference type="SUPFAM" id="SSF48264">
    <property type="entry name" value="Cytochrome P450"/>
    <property type="match status" value="1"/>
</dbReference>
<dbReference type="InterPro" id="IPR001128">
    <property type="entry name" value="Cyt_P450"/>
</dbReference>
<dbReference type="GO" id="GO:0004497">
    <property type="term" value="F:monooxygenase activity"/>
    <property type="evidence" value="ECO:0007669"/>
    <property type="project" value="UniProtKB-KW"/>
</dbReference>
<dbReference type="PANTHER" id="PTHR46696">
    <property type="entry name" value="P450, PUTATIVE (EUROFUNG)-RELATED"/>
    <property type="match status" value="1"/>
</dbReference>